<keyword evidence="2" id="KW-0949">S-adenosyl-L-methionine</keyword>
<dbReference type="InterPro" id="IPR007197">
    <property type="entry name" value="rSAM"/>
</dbReference>
<gene>
    <name evidence="6" type="ORF">C1A40_04195</name>
</gene>
<dbReference type="SUPFAM" id="SSF102114">
    <property type="entry name" value="Radical SAM enzymes"/>
    <property type="match status" value="1"/>
</dbReference>
<comment type="cofactor">
    <cofactor evidence="1">
        <name>[4Fe-4S] cluster</name>
        <dbReference type="ChEBI" id="CHEBI:49883"/>
    </cofactor>
</comment>
<evidence type="ECO:0000313" key="7">
    <source>
        <dbReference type="Proteomes" id="UP000236592"/>
    </source>
</evidence>
<dbReference type="OrthoDB" id="9782387at2"/>
<evidence type="ECO:0000256" key="5">
    <source>
        <dbReference type="ARBA" id="ARBA00023014"/>
    </source>
</evidence>
<dbReference type="InterPro" id="IPR058240">
    <property type="entry name" value="rSAM_sf"/>
</dbReference>
<dbReference type="KEGG" id="taj:C1A40_04195"/>
<dbReference type="Pfam" id="PF13353">
    <property type="entry name" value="Fer4_12"/>
    <property type="match status" value="1"/>
</dbReference>
<dbReference type="GO" id="GO:0003824">
    <property type="term" value="F:catalytic activity"/>
    <property type="evidence" value="ECO:0007669"/>
    <property type="project" value="InterPro"/>
</dbReference>
<keyword evidence="3" id="KW-0479">Metal-binding</keyword>
<evidence type="ECO:0000256" key="3">
    <source>
        <dbReference type="ARBA" id="ARBA00022723"/>
    </source>
</evidence>
<organism evidence="6 7">
    <name type="scientific">Pseudotamlana carrageenivorans</name>
    <dbReference type="NCBI Taxonomy" id="2069432"/>
    <lineage>
        <taxon>Bacteria</taxon>
        <taxon>Pseudomonadati</taxon>
        <taxon>Bacteroidota</taxon>
        <taxon>Flavobacteriia</taxon>
        <taxon>Flavobacteriales</taxon>
        <taxon>Flavobacteriaceae</taxon>
        <taxon>Pseudotamlana</taxon>
    </lineage>
</organism>
<dbReference type="Gene3D" id="3.20.20.70">
    <property type="entry name" value="Aldolase class I"/>
    <property type="match status" value="1"/>
</dbReference>
<dbReference type="Proteomes" id="UP000236592">
    <property type="component" value="Chromosome"/>
</dbReference>
<keyword evidence="7" id="KW-1185">Reference proteome</keyword>
<dbReference type="EMBL" id="CP025938">
    <property type="protein sequence ID" value="AUS04724.1"/>
    <property type="molecule type" value="Genomic_DNA"/>
</dbReference>
<keyword evidence="4" id="KW-0408">Iron</keyword>
<dbReference type="SFLD" id="SFLDS00029">
    <property type="entry name" value="Radical_SAM"/>
    <property type="match status" value="1"/>
</dbReference>
<proteinExistence type="predicted"/>
<evidence type="ECO:0000256" key="1">
    <source>
        <dbReference type="ARBA" id="ARBA00001966"/>
    </source>
</evidence>
<dbReference type="RefSeq" id="WP_102994803.1">
    <property type="nucleotide sequence ID" value="NZ_CP025938.1"/>
</dbReference>
<protein>
    <submittedName>
        <fullName evidence="6">Anaerobic ribonucleoside-triphosphate reductase activating protein</fullName>
    </submittedName>
</protein>
<evidence type="ECO:0000256" key="4">
    <source>
        <dbReference type="ARBA" id="ARBA00023004"/>
    </source>
</evidence>
<dbReference type="GO" id="GO:0051536">
    <property type="term" value="F:iron-sulfur cluster binding"/>
    <property type="evidence" value="ECO:0007669"/>
    <property type="project" value="UniProtKB-KW"/>
</dbReference>
<name>A0A2I7SFT6_9FLAO</name>
<reference evidence="7" key="1">
    <citation type="submission" date="2018-01" db="EMBL/GenBank/DDBJ databases">
        <title>Complete genome of Tamlana sp. UJ94.</title>
        <authorList>
            <person name="Jung J."/>
            <person name="Chung D."/>
            <person name="Bae S.S."/>
            <person name="Baek K."/>
        </authorList>
    </citation>
    <scope>NUCLEOTIDE SEQUENCE [LARGE SCALE GENOMIC DNA]</scope>
    <source>
        <strain evidence="7">UJ94</strain>
    </source>
</reference>
<keyword evidence="5" id="KW-0411">Iron-sulfur</keyword>
<sequence>MYYHDMQIALQEVPGQISICFSISGCQLKCPGCHSPFLWKEKYGEKLTQNIYLDILDRYKVLATCVLFMGGEWYAQKLSKYLNIAQKSGYKTCLYTGETSVPKCILDELTWIKTGRWDSDLGGLDSAKTNQKFIEVASNTPLNHLFLKTQKS</sequence>
<accession>A0A2I7SFT6</accession>
<dbReference type="InterPro" id="IPR013785">
    <property type="entry name" value="Aldolase_TIM"/>
</dbReference>
<evidence type="ECO:0000313" key="6">
    <source>
        <dbReference type="EMBL" id="AUS04724.1"/>
    </source>
</evidence>
<dbReference type="GO" id="GO:0046872">
    <property type="term" value="F:metal ion binding"/>
    <property type="evidence" value="ECO:0007669"/>
    <property type="project" value="UniProtKB-KW"/>
</dbReference>
<dbReference type="AlphaFoldDB" id="A0A2I7SFT6"/>
<evidence type="ECO:0000256" key="2">
    <source>
        <dbReference type="ARBA" id="ARBA00022691"/>
    </source>
</evidence>